<name>X0XFI0_9ZZZZ</name>
<dbReference type="AlphaFoldDB" id="X0XFI0"/>
<sequence length="42" mass="4985">SVEYTKLYSIEYRVYSKYVSRISYIVSRILVIQLGQRLVGQL</sequence>
<evidence type="ECO:0000313" key="1">
    <source>
        <dbReference type="EMBL" id="GAG35398.1"/>
    </source>
</evidence>
<proteinExistence type="predicted"/>
<protein>
    <submittedName>
        <fullName evidence="1">Uncharacterized protein</fullName>
    </submittedName>
</protein>
<reference evidence="1" key="1">
    <citation type="journal article" date="2014" name="Front. Microbiol.">
        <title>High frequency of phylogenetically diverse reductive dehalogenase-homologous genes in deep subseafloor sedimentary metagenomes.</title>
        <authorList>
            <person name="Kawai M."/>
            <person name="Futagami T."/>
            <person name="Toyoda A."/>
            <person name="Takaki Y."/>
            <person name="Nishi S."/>
            <person name="Hori S."/>
            <person name="Arai W."/>
            <person name="Tsubouchi T."/>
            <person name="Morono Y."/>
            <person name="Uchiyama I."/>
            <person name="Ito T."/>
            <person name="Fujiyama A."/>
            <person name="Inagaki F."/>
            <person name="Takami H."/>
        </authorList>
    </citation>
    <scope>NUCLEOTIDE SEQUENCE</scope>
    <source>
        <strain evidence="1">Expedition CK06-06</strain>
    </source>
</reference>
<comment type="caution">
    <text evidence="1">The sequence shown here is derived from an EMBL/GenBank/DDBJ whole genome shotgun (WGS) entry which is preliminary data.</text>
</comment>
<organism evidence="1">
    <name type="scientific">marine sediment metagenome</name>
    <dbReference type="NCBI Taxonomy" id="412755"/>
    <lineage>
        <taxon>unclassified sequences</taxon>
        <taxon>metagenomes</taxon>
        <taxon>ecological metagenomes</taxon>
    </lineage>
</organism>
<gene>
    <name evidence="1" type="ORF">S01H1_63415</name>
</gene>
<feature type="non-terminal residue" evidence="1">
    <location>
        <position position="1"/>
    </location>
</feature>
<accession>X0XFI0</accession>
<dbReference type="EMBL" id="BARS01041729">
    <property type="protein sequence ID" value="GAG35398.1"/>
    <property type="molecule type" value="Genomic_DNA"/>
</dbReference>